<dbReference type="EMBL" id="KV454210">
    <property type="protein sequence ID" value="ODQ59679.1"/>
    <property type="molecule type" value="Genomic_DNA"/>
</dbReference>
<keyword evidence="3" id="KW-1185">Reference proteome</keyword>
<sequence>MDHQSTLFAPGIGGTVRGSRSRIMSFSNFIDRGKKSGRLLFGGSSRDSSQVDLNNSGTHSKEQTSANATKLSPNSQLPTLVTSIRATVVGNSSSQDQPNRKPLLNHNFENKATTTKGGPNKFHMKPLTKKIEAKMKEFVLDDEYADDEEVEKIQTIGPSKFIERKSKPTTRESIEIADATTPDSNNSKDFQQNFIGRRVVQLSNLSPFVGIKSIIAQITGGPLEKIVILSNSLAINNNRFTGAPNRNPSLELWFVKPDDAESFMRFSLSGMFLINGFHYQPQWAPPHSLLRSQEPYHIPLKPFILEEVEQTGARRCLILKKRAGSSAGRSSRHYPSPKSHLSELSIPIIHQDFHEFGEILEITPVISRKLCVVIHYFHIEGAIRAKKCFEDRNSEFYQKYSQWSLWYGKDPVDKPCINI</sequence>
<gene>
    <name evidence="2" type="ORF">WICANDRAFT_91466</name>
</gene>
<evidence type="ECO:0000313" key="3">
    <source>
        <dbReference type="Proteomes" id="UP000094112"/>
    </source>
</evidence>
<dbReference type="STRING" id="683960.A0A1E3P2G3"/>
<feature type="region of interest" description="Disordered" evidence="1">
    <location>
        <begin position="40"/>
        <end position="75"/>
    </location>
</feature>
<feature type="region of interest" description="Disordered" evidence="1">
    <location>
        <begin position="89"/>
        <end position="123"/>
    </location>
</feature>
<dbReference type="OrthoDB" id="4073963at2759"/>
<dbReference type="RefSeq" id="XP_019038886.1">
    <property type="nucleotide sequence ID" value="XM_019186299.1"/>
</dbReference>
<evidence type="ECO:0000313" key="2">
    <source>
        <dbReference type="EMBL" id="ODQ59679.1"/>
    </source>
</evidence>
<reference evidence="2 3" key="1">
    <citation type="journal article" date="2016" name="Proc. Natl. Acad. Sci. U.S.A.">
        <title>Comparative genomics of biotechnologically important yeasts.</title>
        <authorList>
            <person name="Riley R."/>
            <person name="Haridas S."/>
            <person name="Wolfe K.H."/>
            <person name="Lopes M.R."/>
            <person name="Hittinger C.T."/>
            <person name="Goeker M."/>
            <person name="Salamov A.A."/>
            <person name="Wisecaver J.H."/>
            <person name="Long T.M."/>
            <person name="Calvey C.H."/>
            <person name="Aerts A.L."/>
            <person name="Barry K.W."/>
            <person name="Choi C."/>
            <person name="Clum A."/>
            <person name="Coughlan A.Y."/>
            <person name="Deshpande S."/>
            <person name="Douglass A.P."/>
            <person name="Hanson S.J."/>
            <person name="Klenk H.-P."/>
            <person name="LaButti K.M."/>
            <person name="Lapidus A."/>
            <person name="Lindquist E.A."/>
            <person name="Lipzen A.M."/>
            <person name="Meier-Kolthoff J.P."/>
            <person name="Ohm R.A."/>
            <person name="Otillar R.P."/>
            <person name="Pangilinan J.L."/>
            <person name="Peng Y."/>
            <person name="Rokas A."/>
            <person name="Rosa C.A."/>
            <person name="Scheuner C."/>
            <person name="Sibirny A.A."/>
            <person name="Slot J.C."/>
            <person name="Stielow J.B."/>
            <person name="Sun H."/>
            <person name="Kurtzman C.P."/>
            <person name="Blackwell M."/>
            <person name="Grigoriev I.V."/>
            <person name="Jeffries T.W."/>
        </authorList>
    </citation>
    <scope>NUCLEOTIDE SEQUENCE [LARGE SCALE GENOMIC DNA]</scope>
    <source>
        <strain evidence="3">ATCC 58044 / CBS 1984 / NCYC 433 / NRRL Y-366-8</strain>
    </source>
</reference>
<proteinExistence type="predicted"/>
<protein>
    <submittedName>
        <fullName evidence="2">Uncharacterized protein</fullName>
    </submittedName>
</protein>
<accession>A0A1E3P2G3</accession>
<feature type="compositionally biased region" description="Polar residues" evidence="1">
    <location>
        <begin position="45"/>
        <end position="75"/>
    </location>
</feature>
<name>A0A1E3P2G3_WICAA</name>
<organism evidence="2 3">
    <name type="scientific">Wickerhamomyces anomalus (strain ATCC 58044 / CBS 1984 / NCYC 433 / NRRL Y-366-8)</name>
    <name type="common">Yeast</name>
    <name type="synonym">Hansenula anomala</name>
    <dbReference type="NCBI Taxonomy" id="683960"/>
    <lineage>
        <taxon>Eukaryota</taxon>
        <taxon>Fungi</taxon>
        <taxon>Dikarya</taxon>
        <taxon>Ascomycota</taxon>
        <taxon>Saccharomycotina</taxon>
        <taxon>Saccharomycetes</taxon>
        <taxon>Phaffomycetales</taxon>
        <taxon>Wickerhamomycetaceae</taxon>
        <taxon>Wickerhamomyces</taxon>
    </lineage>
</organism>
<dbReference type="Proteomes" id="UP000094112">
    <property type="component" value="Unassembled WGS sequence"/>
</dbReference>
<evidence type="ECO:0000256" key="1">
    <source>
        <dbReference type="SAM" id="MobiDB-lite"/>
    </source>
</evidence>
<dbReference type="GeneID" id="30203545"/>
<dbReference type="AlphaFoldDB" id="A0A1E3P2G3"/>